<evidence type="ECO:0000256" key="2">
    <source>
        <dbReference type="ARBA" id="ARBA00022448"/>
    </source>
</evidence>
<evidence type="ECO:0000256" key="1">
    <source>
        <dbReference type="ARBA" id="ARBA00005417"/>
    </source>
</evidence>
<proteinExistence type="inferred from homology"/>
<evidence type="ECO:0000313" key="10">
    <source>
        <dbReference type="Proteomes" id="UP000637002"/>
    </source>
</evidence>
<evidence type="ECO:0000256" key="7">
    <source>
        <dbReference type="SAM" id="MobiDB-lite"/>
    </source>
</evidence>
<dbReference type="Gene3D" id="3.40.50.300">
    <property type="entry name" value="P-loop containing nucleotide triphosphate hydrolases"/>
    <property type="match status" value="2"/>
</dbReference>
<accession>A0A916U2C5</accession>
<keyword evidence="6 9" id="KW-0067">ATP-binding</keyword>
<dbReference type="SUPFAM" id="SSF52540">
    <property type="entry name" value="P-loop containing nucleoside triphosphate hydrolases"/>
    <property type="match status" value="2"/>
</dbReference>
<name>A0A916U2C5_9HYPH</name>
<dbReference type="InterPro" id="IPR003593">
    <property type="entry name" value="AAA+_ATPase"/>
</dbReference>
<dbReference type="RefSeq" id="WP_188608182.1">
    <property type="nucleotide sequence ID" value="NZ_BMGG01000002.1"/>
</dbReference>
<sequence length="535" mass="57318">MSPSPERLVPRPGAQWATASEPAPTLRRDLKSTVAIRVRNVSKAFPGVQALRGVNFELFAGEVHGLVGANGAGKSTFIRMLSGASRPDTGDIEVQGSPLFFDNPRQQRSVGIAAIYQELTIIPEMSALSNAFLGAAPSRFFFTDRRRMERRFAELAEWMGLKVAAHAKAGTLSVAQQQMLEIMRAVQADQSVLIMDEPTAPLGPYERSRLYDLIGRLKASGVSIIFISHDLDEVLRLCDRVSVMREGLLVATKPAAGWSKDSLVGAMLGNVEITAAPRRARAGCDELLRVSGVTLGDSVADISFILGAGEVLGIAGLVGAGRTELLRAIAGAEPGARGALRLAGVERALPWTVRDAIRLGVVLAPEDRKRQGLVLSRAALPNLMLADLGGVAVGLVIDRAATRARGTALARQLGFDPNRLGVEALTLSGGNQQKLVLGKWLNRKPRVLLLDEPTRGIDLGAKQEIFQTIRRLSAEGMGVILVSSDLEEVVEHADRVLVMARGRQIGLLEGEDATVERILNLIFAVEDRAIATGAN</sequence>
<evidence type="ECO:0000256" key="3">
    <source>
        <dbReference type="ARBA" id="ARBA00022597"/>
    </source>
</evidence>
<dbReference type="Proteomes" id="UP000637002">
    <property type="component" value="Unassembled WGS sequence"/>
</dbReference>
<organism evidence="9 10">
    <name type="scientific">Chelatococcus reniformis</name>
    <dbReference type="NCBI Taxonomy" id="1494448"/>
    <lineage>
        <taxon>Bacteria</taxon>
        <taxon>Pseudomonadati</taxon>
        <taxon>Pseudomonadota</taxon>
        <taxon>Alphaproteobacteria</taxon>
        <taxon>Hyphomicrobiales</taxon>
        <taxon>Chelatococcaceae</taxon>
        <taxon>Chelatococcus</taxon>
    </lineage>
</organism>
<dbReference type="EMBL" id="BMGG01000002">
    <property type="protein sequence ID" value="GGC54197.1"/>
    <property type="molecule type" value="Genomic_DNA"/>
</dbReference>
<dbReference type="PANTHER" id="PTHR43790">
    <property type="entry name" value="CARBOHYDRATE TRANSPORT ATP-BINDING PROTEIN MG119-RELATED"/>
    <property type="match status" value="1"/>
</dbReference>
<dbReference type="GO" id="GO:0016887">
    <property type="term" value="F:ATP hydrolysis activity"/>
    <property type="evidence" value="ECO:0007669"/>
    <property type="project" value="InterPro"/>
</dbReference>
<dbReference type="SMART" id="SM00382">
    <property type="entry name" value="AAA"/>
    <property type="match status" value="2"/>
</dbReference>
<dbReference type="GO" id="GO:0005524">
    <property type="term" value="F:ATP binding"/>
    <property type="evidence" value="ECO:0007669"/>
    <property type="project" value="UniProtKB-KW"/>
</dbReference>
<comment type="caution">
    <text evidence="9">The sequence shown here is derived from an EMBL/GenBank/DDBJ whole genome shotgun (WGS) entry which is preliminary data.</text>
</comment>
<dbReference type="PROSITE" id="PS00211">
    <property type="entry name" value="ABC_TRANSPORTER_1"/>
    <property type="match status" value="1"/>
</dbReference>
<protein>
    <submittedName>
        <fullName evidence="9">Sugar ABC transporter ATP-binding protein</fullName>
    </submittedName>
</protein>
<evidence type="ECO:0000256" key="5">
    <source>
        <dbReference type="ARBA" id="ARBA00022741"/>
    </source>
</evidence>
<keyword evidence="4" id="KW-0677">Repeat</keyword>
<keyword evidence="2" id="KW-0813">Transport</keyword>
<dbReference type="InterPro" id="IPR003439">
    <property type="entry name" value="ABC_transporter-like_ATP-bd"/>
</dbReference>
<evidence type="ECO:0000313" key="9">
    <source>
        <dbReference type="EMBL" id="GGC54197.1"/>
    </source>
</evidence>
<dbReference type="PANTHER" id="PTHR43790:SF9">
    <property type="entry name" value="GALACTOFURANOSE TRANSPORTER ATP-BINDING PROTEIN YTFR"/>
    <property type="match status" value="1"/>
</dbReference>
<evidence type="ECO:0000259" key="8">
    <source>
        <dbReference type="PROSITE" id="PS50893"/>
    </source>
</evidence>
<dbReference type="InterPro" id="IPR017871">
    <property type="entry name" value="ABC_transporter-like_CS"/>
</dbReference>
<feature type="region of interest" description="Disordered" evidence="7">
    <location>
        <begin position="1"/>
        <end position="23"/>
    </location>
</feature>
<feature type="domain" description="ABC transporter" evidence="8">
    <location>
        <begin position="36"/>
        <end position="271"/>
    </location>
</feature>
<keyword evidence="3" id="KW-0762">Sugar transport</keyword>
<dbReference type="PROSITE" id="PS50893">
    <property type="entry name" value="ABC_TRANSPORTER_2"/>
    <property type="match status" value="2"/>
</dbReference>
<reference evidence="9" key="2">
    <citation type="submission" date="2020-09" db="EMBL/GenBank/DDBJ databases">
        <authorList>
            <person name="Sun Q."/>
            <person name="Zhou Y."/>
        </authorList>
    </citation>
    <scope>NUCLEOTIDE SEQUENCE</scope>
    <source>
        <strain evidence="9">CGMCC 1.12919</strain>
    </source>
</reference>
<keyword evidence="5" id="KW-0547">Nucleotide-binding</keyword>
<comment type="similarity">
    <text evidence="1">Belongs to the ABC transporter superfamily.</text>
</comment>
<dbReference type="InterPro" id="IPR027417">
    <property type="entry name" value="P-loop_NTPase"/>
</dbReference>
<dbReference type="CDD" id="cd03215">
    <property type="entry name" value="ABC_Carb_Monos_II"/>
    <property type="match status" value="1"/>
</dbReference>
<evidence type="ECO:0000256" key="4">
    <source>
        <dbReference type="ARBA" id="ARBA00022737"/>
    </source>
</evidence>
<dbReference type="AlphaFoldDB" id="A0A916U2C5"/>
<keyword evidence="10" id="KW-1185">Reference proteome</keyword>
<gene>
    <name evidence="9" type="ORF">GCM10010994_11430</name>
</gene>
<reference evidence="9" key="1">
    <citation type="journal article" date="2014" name="Int. J. Syst. Evol. Microbiol.">
        <title>Complete genome sequence of Corynebacterium casei LMG S-19264T (=DSM 44701T), isolated from a smear-ripened cheese.</title>
        <authorList>
            <consortium name="US DOE Joint Genome Institute (JGI-PGF)"/>
            <person name="Walter F."/>
            <person name="Albersmeier A."/>
            <person name="Kalinowski J."/>
            <person name="Ruckert C."/>
        </authorList>
    </citation>
    <scope>NUCLEOTIDE SEQUENCE</scope>
    <source>
        <strain evidence="9">CGMCC 1.12919</strain>
    </source>
</reference>
<dbReference type="Pfam" id="PF00005">
    <property type="entry name" value="ABC_tran"/>
    <property type="match status" value="2"/>
</dbReference>
<feature type="domain" description="ABC transporter" evidence="8">
    <location>
        <begin position="282"/>
        <end position="526"/>
    </location>
</feature>
<evidence type="ECO:0000256" key="6">
    <source>
        <dbReference type="ARBA" id="ARBA00022840"/>
    </source>
</evidence>
<dbReference type="CDD" id="cd03216">
    <property type="entry name" value="ABC_Carb_Monos_I"/>
    <property type="match status" value="1"/>
</dbReference>
<dbReference type="InterPro" id="IPR050107">
    <property type="entry name" value="ABC_carbohydrate_import_ATPase"/>
</dbReference>